<name>A0A9P8ACP0_MORAP</name>
<dbReference type="Proteomes" id="UP000717515">
    <property type="component" value="Unassembled WGS sequence"/>
</dbReference>
<comment type="caution">
    <text evidence="3">The sequence shown here is derived from an EMBL/GenBank/DDBJ whole genome shotgun (WGS) entry which is preliminary data.</text>
</comment>
<dbReference type="GO" id="GO:0000176">
    <property type="term" value="C:nuclear exosome (RNase complex)"/>
    <property type="evidence" value="ECO:0007669"/>
    <property type="project" value="UniProtKB-ARBA"/>
</dbReference>
<dbReference type="EMBL" id="JAIFTL010000010">
    <property type="protein sequence ID" value="KAG9327029.1"/>
    <property type="molecule type" value="Genomic_DNA"/>
</dbReference>
<dbReference type="InterPro" id="IPR001247">
    <property type="entry name" value="ExoRNase_PH_dom1"/>
</dbReference>
<dbReference type="InterPro" id="IPR027408">
    <property type="entry name" value="PNPase/RNase_PH_dom_sf"/>
</dbReference>
<dbReference type="InterPro" id="IPR020568">
    <property type="entry name" value="Ribosomal_Su5_D2-typ_SF"/>
</dbReference>
<dbReference type="Gene3D" id="3.30.230.70">
    <property type="entry name" value="GHMP Kinase, N-terminal domain"/>
    <property type="match status" value="1"/>
</dbReference>
<gene>
    <name evidence="3" type="ORF">KVV02_006506</name>
</gene>
<dbReference type="AlphaFoldDB" id="A0A9P8ACP0"/>
<accession>A0A9P8ACP0</accession>
<evidence type="ECO:0000313" key="3">
    <source>
        <dbReference type="EMBL" id="KAG9327029.1"/>
    </source>
</evidence>
<dbReference type="Pfam" id="PF01138">
    <property type="entry name" value="RNase_PH"/>
    <property type="match status" value="1"/>
</dbReference>
<reference evidence="3" key="1">
    <citation type="submission" date="2021-07" db="EMBL/GenBank/DDBJ databases">
        <title>Draft genome of Mortierella alpina, strain LL118, isolated from an aspen leaf litter sample.</title>
        <authorList>
            <person name="Yang S."/>
            <person name="Vinatzer B.A."/>
        </authorList>
    </citation>
    <scope>NUCLEOTIDE SEQUENCE</scope>
    <source>
        <strain evidence="3">LL118</strain>
    </source>
</reference>
<evidence type="ECO:0000259" key="2">
    <source>
        <dbReference type="Pfam" id="PF01138"/>
    </source>
</evidence>
<evidence type="ECO:0000313" key="4">
    <source>
        <dbReference type="Proteomes" id="UP000717515"/>
    </source>
</evidence>
<dbReference type="SUPFAM" id="SSF54211">
    <property type="entry name" value="Ribosomal protein S5 domain 2-like"/>
    <property type="match status" value="1"/>
</dbReference>
<protein>
    <recommendedName>
        <fullName evidence="2">Exoribonuclease phosphorolytic domain-containing protein</fullName>
    </recommendedName>
</protein>
<feature type="domain" description="Exoribonuclease phosphorolytic" evidence="2">
    <location>
        <begin position="79"/>
        <end position="110"/>
    </location>
</feature>
<evidence type="ECO:0000256" key="1">
    <source>
        <dbReference type="SAM" id="MobiDB-lite"/>
    </source>
</evidence>
<sequence>MRSAVTIEQFVAAPFCSFPPSLRQTHATPTNTLNPMAMERKRVAGPELSVTPLIEFPVDHKRWTPEQEKRHDSKRQPEDMRPIYLKTGLIGQANGSAYIELEKTKLACGV</sequence>
<feature type="region of interest" description="Disordered" evidence="1">
    <location>
        <begin position="59"/>
        <end position="81"/>
    </location>
</feature>
<proteinExistence type="predicted"/>
<organism evidence="3 4">
    <name type="scientific">Mortierella alpina</name>
    <name type="common">Oleaginous fungus</name>
    <name type="synonym">Mortierella renispora</name>
    <dbReference type="NCBI Taxonomy" id="64518"/>
    <lineage>
        <taxon>Eukaryota</taxon>
        <taxon>Fungi</taxon>
        <taxon>Fungi incertae sedis</taxon>
        <taxon>Mucoromycota</taxon>
        <taxon>Mortierellomycotina</taxon>
        <taxon>Mortierellomycetes</taxon>
        <taxon>Mortierellales</taxon>
        <taxon>Mortierellaceae</taxon>
        <taxon>Mortierella</taxon>
    </lineage>
</organism>